<dbReference type="Gene3D" id="1.10.10.1800">
    <property type="entry name" value="tRNA uridine 5-carboxymethylaminomethyl modification enzyme MnmG/GidA"/>
    <property type="match status" value="1"/>
</dbReference>
<dbReference type="FunFam" id="1.10.150.570:FF:000001">
    <property type="entry name" value="tRNA uridine 5-carboxymethylaminomethyl modification enzyme MnmG"/>
    <property type="match status" value="1"/>
</dbReference>
<comment type="subunit">
    <text evidence="10 12">Homodimer. Heterotetramer of two MnmE and two MnmG subunits.</text>
</comment>
<dbReference type="InterPro" id="IPR036188">
    <property type="entry name" value="FAD/NAD-bd_sf"/>
</dbReference>
<sequence length="614" mass="68076">MWTHPIRYDVIVVGAGHAGCEAAFCSAKMGVSTLLLTSNLDTIAKLSCNPAIGGIGKGHIVREIDALGGIMAEVADLSGIQFRMLNQTKGPAVRAPRAQVDKQMYHIHMKRLLEELPGLHIMQGTVESLLDQDCRIQGVTTKEGIAYLGKTVILSSGTFMRGLIHIGDKNFSGGRLGDPGSTGLSLSLKQRGFPLSRLKTGTPPRLLASSIDFSMTEEQAGDIGVGFVHRATPFTPPLPQVSCYITHTTEQTKEIISKNIHLSALYGGRIEGIGPRYCPSIEDKVIKFSEKDRHLIFLEPEGINTREVYVNGLSTSMPFDVQYHMIRSVQGLENAIITRPAYAIEYDYVHGNVIYPTLETKIIEGLFLCGQINGTTGYEEAAAQGLIAGINAVNKVLANPPFIPTRQESYIGVMIDDLTTQVLDEPYRMFTSRAEHRLLLRQDNACLRLSHYGRELGLLSKERYEVFENQKRIVEEEKIRLSKTFRKYGNSIVPLTKVLCRPEVSYATLKETFPDDVRDFGSILNASLEMDIKYSGYVERQKALIQNLSKSENMVIPEDIDYQSISALSLEAREKLSKFTPRTIGSASRISGIANADIQVLMIAIKKHVYHQKL</sequence>
<dbReference type="STRING" id="1143323.M787_002540"/>
<evidence type="ECO:0000256" key="9">
    <source>
        <dbReference type="ARBA" id="ARBA00023027"/>
    </source>
</evidence>
<evidence type="ECO:0000256" key="4">
    <source>
        <dbReference type="ARBA" id="ARBA00020461"/>
    </source>
</evidence>
<evidence type="ECO:0000256" key="5">
    <source>
        <dbReference type="ARBA" id="ARBA00022490"/>
    </source>
</evidence>
<dbReference type="InterPro" id="IPR020595">
    <property type="entry name" value="MnmG-rel_CS"/>
</dbReference>
<dbReference type="OrthoDB" id="9815560at2"/>
<gene>
    <name evidence="12" type="primary">mnmG</name>
    <name evidence="12" type="synonym">gidA</name>
    <name evidence="14" type="ORF">M787_002540</name>
</gene>
<proteinExistence type="inferred from homology"/>
<evidence type="ECO:0000259" key="13">
    <source>
        <dbReference type="SMART" id="SM01228"/>
    </source>
</evidence>
<feature type="binding site" evidence="12">
    <location>
        <begin position="274"/>
        <end position="288"/>
    </location>
    <ligand>
        <name>NAD(+)</name>
        <dbReference type="ChEBI" id="CHEBI:57540"/>
    </ligand>
</feature>
<dbReference type="FunFam" id="3.50.50.60:FF:000010">
    <property type="entry name" value="tRNA uridine 5-carboxymethylaminomethyl modification enzyme MnmG"/>
    <property type="match status" value="1"/>
</dbReference>
<evidence type="ECO:0000256" key="1">
    <source>
        <dbReference type="ARBA" id="ARBA00001974"/>
    </source>
</evidence>
<dbReference type="eggNOG" id="COG0445">
    <property type="taxonomic scope" value="Bacteria"/>
</dbReference>
<evidence type="ECO:0000256" key="11">
    <source>
        <dbReference type="ARBA" id="ARBA00031800"/>
    </source>
</evidence>
<dbReference type="PROSITE" id="PS01280">
    <property type="entry name" value="GIDA_1"/>
    <property type="match status" value="1"/>
</dbReference>
<evidence type="ECO:0000313" key="15">
    <source>
        <dbReference type="Proteomes" id="UP000019147"/>
    </source>
</evidence>
<dbReference type="GO" id="GO:0002098">
    <property type="term" value="P:tRNA wobble uridine modification"/>
    <property type="evidence" value="ECO:0007669"/>
    <property type="project" value="InterPro"/>
</dbReference>
<evidence type="ECO:0000256" key="12">
    <source>
        <dbReference type="HAMAP-Rule" id="MF_00129"/>
    </source>
</evidence>
<evidence type="ECO:0000256" key="7">
    <source>
        <dbReference type="ARBA" id="ARBA00022694"/>
    </source>
</evidence>
<dbReference type="PANTHER" id="PTHR11806:SF0">
    <property type="entry name" value="PROTEIN MTO1 HOMOLOG, MITOCHONDRIAL"/>
    <property type="match status" value="1"/>
</dbReference>
<feature type="binding site" evidence="12">
    <location>
        <position position="181"/>
    </location>
    <ligand>
        <name>FAD</name>
        <dbReference type="ChEBI" id="CHEBI:57692"/>
    </ligand>
</feature>
<dbReference type="InterPro" id="IPR044920">
    <property type="entry name" value="MnmG_C_subdom_sf"/>
</dbReference>
<dbReference type="Gene3D" id="1.10.150.570">
    <property type="entry name" value="GidA associated domain, C-terminal subdomain"/>
    <property type="match status" value="1"/>
</dbReference>
<dbReference type="SUPFAM" id="SSF51905">
    <property type="entry name" value="FAD/NAD(P)-binding domain"/>
    <property type="match status" value="1"/>
</dbReference>
<keyword evidence="8 12" id="KW-0274">FAD</keyword>
<evidence type="ECO:0000256" key="3">
    <source>
        <dbReference type="ARBA" id="ARBA00007653"/>
    </source>
</evidence>
<dbReference type="NCBIfam" id="TIGR00136">
    <property type="entry name" value="mnmG_gidA"/>
    <property type="match status" value="1"/>
</dbReference>
<keyword evidence="9 12" id="KW-0520">NAD</keyword>
<dbReference type="InterPro" id="IPR004416">
    <property type="entry name" value="MnmG"/>
</dbReference>
<dbReference type="RefSeq" id="WP_021828894.1">
    <property type="nucleotide sequence ID" value="NZ_CP015840.1"/>
</dbReference>
<evidence type="ECO:0000256" key="10">
    <source>
        <dbReference type="ARBA" id="ARBA00025948"/>
    </source>
</evidence>
<dbReference type="KEGG" id="cgz:M787_002540"/>
<dbReference type="Proteomes" id="UP000019147">
    <property type="component" value="Chromosome"/>
</dbReference>
<feature type="binding site" evidence="12">
    <location>
        <position position="126"/>
    </location>
    <ligand>
        <name>FAD</name>
        <dbReference type="ChEBI" id="CHEBI:57692"/>
    </ligand>
</feature>
<dbReference type="GO" id="GO:0030488">
    <property type="term" value="P:tRNA methylation"/>
    <property type="evidence" value="ECO:0007669"/>
    <property type="project" value="TreeGrafter"/>
</dbReference>
<dbReference type="Pfam" id="PF13932">
    <property type="entry name" value="SAM_GIDA_C"/>
    <property type="match status" value="1"/>
</dbReference>
<dbReference type="GO" id="GO:0050660">
    <property type="term" value="F:flavin adenine dinucleotide binding"/>
    <property type="evidence" value="ECO:0007669"/>
    <property type="project" value="UniProtKB-UniRule"/>
</dbReference>
<accession>A0A173DZ63</accession>
<feature type="domain" description="tRNA uridine 5-carboxymethylaminomethyl modification enzyme C-terminal subdomain" evidence="13">
    <location>
        <begin position="532"/>
        <end position="603"/>
    </location>
</feature>
<feature type="binding site" evidence="12">
    <location>
        <begin position="14"/>
        <end position="19"/>
    </location>
    <ligand>
        <name>FAD</name>
        <dbReference type="ChEBI" id="CHEBI:57692"/>
    </ligand>
</feature>
<comment type="function">
    <text evidence="2 12">NAD-binding protein involved in the addition of a carboxymethylaminomethyl (cmnm) group at the wobble position (U34) of certain tRNAs, forming tRNA-cmnm(5)s(2)U34.</text>
</comment>
<dbReference type="InterPro" id="IPR049312">
    <property type="entry name" value="GIDA_C_N"/>
</dbReference>
<feature type="binding site" evidence="12">
    <location>
        <position position="371"/>
    </location>
    <ligand>
        <name>FAD</name>
        <dbReference type="ChEBI" id="CHEBI:57692"/>
    </ligand>
</feature>
<dbReference type="InterPro" id="IPR040131">
    <property type="entry name" value="MnmG_N"/>
</dbReference>
<dbReference type="Pfam" id="PF21680">
    <property type="entry name" value="GIDA_C_1st"/>
    <property type="match status" value="1"/>
</dbReference>
<keyword evidence="7 12" id="KW-0819">tRNA processing</keyword>
<organism evidence="14 15">
    <name type="scientific">Chlamydia gallinacea 08-1274/3</name>
    <dbReference type="NCBI Taxonomy" id="1143323"/>
    <lineage>
        <taxon>Bacteria</taxon>
        <taxon>Pseudomonadati</taxon>
        <taxon>Chlamydiota</taxon>
        <taxon>Chlamydiia</taxon>
        <taxon>Chlamydiales</taxon>
        <taxon>Chlamydiaceae</taxon>
        <taxon>Chlamydia/Chlamydophila group</taxon>
        <taxon>Chlamydia</taxon>
    </lineage>
</organism>
<dbReference type="FunFam" id="3.50.50.60:FF:000002">
    <property type="entry name" value="tRNA uridine 5-carboxymethylaminomethyl modification enzyme MnmG"/>
    <property type="match status" value="1"/>
</dbReference>
<evidence type="ECO:0000256" key="8">
    <source>
        <dbReference type="ARBA" id="ARBA00022827"/>
    </source>
</evidence>
<dbReference type="Gene3D" id="3.50.50.60">
    <property type="entry name" value="FAD/NAD(P)-binding domain"/>
    <property type="match status" value="2"/>
</dbReference>
<comment type="subcellular location">
    <subcellularLocation>
        <location evidence="12">Cytoplasm</location>
    </subcellularLocation>
</comment>
<dbReference type="EMBL" id="CP015840">
    <property type="protein sequence ID" value="ANG66193.1"/>
    <property type="molecule type" value="Genomic_DNA"/>
</dbReference>
<dbReference type="AlphaFoldDB" id="A0A173DZ63"/>
<dbReference type="InterPro" id="IPR026904">
    <property type="entry name" value="MnmG_C"/>
</dbReference>
<dbReference type="GO" id="GO:0005829">
    <property type="term" value="C:cytosol"/>
    <property type="evidence" value="ECO:0007669"/>
    <property type="project" value="TreeGrafter"/>
</dbReference>
<dbReference type="InterPro" id="IPR002218">
    <property type="entry name" value="MnmG-rel"/>
</dbReference>
<evidence type="ECO:0000256" key="6">
    <source>
        <dbReference type="ARBA" id="ARBA00022630"/>
    </source>
</evidence>
<dbReference type="InterPro" id="IPR047001">
    <property type="entry name" value="MnmG_C_subdom"/>
</dbReference>
<reference evidence="14 15" key="1">
    <citation type="journal article" date="2014" name="Syst. Appl. Microbiol.">
        <title>Evidence for the existence of two new members of the family Chlamydiaceae and proposal of Chlamydia avium sp. nov. and Chlamydia gallinacea sp. nov.</title>
        <authorList>
            <person name="Sachse K."/>
            <person name="Laroucau K."/>
            <person name="Riege K."/>
            <person name="Wehner S."/>
            <person name="Dilcher M."/>
            <person name="Creasy H.H."/>
            <person name="Weidmann M."/>
            <person name="Myers G."/>
            <person name="Vorimore F."/>
            <person name="Vicari N."/>
            <person name="Magnino S."/>
            <person name="Liebler-Tenorio E."/>
            <person name="Ruettger A."/>
            <person name="Bavoil P.M."/>
            <person name="Hufert F.T."/>
            <person name="Rossello-Mora R."/>
            <person name="Marz M."/>
        </authorList>
    </citation>
    <scope>NUCLEOTIDE SEQUENCE [LARGE SCALE GENOMIC DNA]</scope>
    <source>
        <strain evidence="14 15">08-1274/3</strain>
    </source>
</reference>
<dbReference type="GeneID" id="81478182"/>
<protein>
    <recommendedName>
        <fullName evidence="4 12">tRNA uridine 5-carboxymethylaminomethyl modification enzyme MnmG</fullName>
    </recommendedName>
    <alternativeName>
        <fullName evidence="11 12">Glucose-inhibited division protein A</fullName>
    </alternativeName>
</protein>
<dbReference type="Pfam" id="PF01134">
    <property type="entry name" value="GIDA"/>
    <property type="match status" value="1"/>
</dbReference>
<keyword evidence="5 12" id="KW-0963">Cytoplasm</keyword>
<dbReference type="SMART" id="SM01228">
    <property type="entry name" value="GIDA_assoc_3"/>
    <property type="match status" value="1"/>
</dbReference>
<evidence type="ECO:0000256" key="2">
    <source>
        <dbReference type="ARBA" id="ARBA00003717"/>
    </source>
</evidence>
<dbReference type="HAMAP" id="MF_00129">
    <property type="entry name" value="MnmG_GidA"/>
    <property type="match status" value="1"/>
</dbReference>
<dbReference type="PROSITE" id="PS01281">
    <property type="entry name" value="GIDA_2"/>
    <property type="match status" value="1"/>
</dbReference>
<comment type="cofactor">
    <cofactor evidence="1 12">
        <name>FAD</name>
        <dbReference type="ChEBI" id="CHEBI:57692"/>
    </cofactor>
</comment>
<dbReference type="PANTHER" id="PTHR11806">
    <property type="entry name" value="GLUCOSE INHIBITED DIVISION PROTEIN A"/>
    <property type="match status" value="1"/>
</dbReference>
<evidence type="ECO:0000313" key="14">
    <source>
        <dbReference type="EMBL" id="ANG66193.1"/>
    </source>
</evidence>
<comment type="similarity">
    <text evidence="3 12">Belongs to the MnmG family.</text>
</comment>
<keyword evidence="6 12" id="KW-0285">Flavoprotein</keyword>
<name>A0A173DZ63_9CHLA</name>